<proteinExistence type="inferred from homology"/>
<dbReference type="EC" id="5.3.2.1" evidence="9"/>
<keyword evidence="5" id="KW-0413">Isomerase</keyword>
<evidence type="ECO:0000256" key="8">
    <source>
        <dbReference type="ARBA" id="ARBA00038932"/>
    </source>
</evidence>
<evidence type="ECO:0000256" key="11">
    <source>
        <dbReference type="ARBA" id="ARBA00041912"/>
    </source>
</evidence>
<evidence type="ECO:0000256" key="1">
    <source>
        <dbReference type="ARBA" id="ARBA00004613"/>
    </source>
</evidence>
<evidence type="ECO:0000256" key="7">
    <source>
        <dbReference type="ARBA" id="ARBA00036823"/>
    </source>
</evidence>
<dbReference type="GO" id="GO:0050178">
    <property type="term" value="F:phenylpyruvate tautomerase activity"/>
    <property type="evidence" value="ECO:0007669"/>
    <property type="project" value="UniProtKB-EC"/>
</dbReference>
<dbReference type="GO" id="GO:0005125">
    <property type="term" value="F:cytokine activity"/>
    <property type="evidence" value="ECO:0007669"/>
    <property type="project" value="UniProtKB-KW"/>
</dbReference>
<accession>A0A1A8X2N3</accession>
<comment type="subcellular location">
    <subcellularLocation>
        <location evidence="1">Secreted</location>
    </subcellularLocation>
</comment>
<name>A0A1A8X2N3_PLAOA</name>
<dbReference type="Pfam" id="PF01187">
    <property type="entry name" value="MIF"/>
    <property type="match status" value="1"/>
</dbReference>
<comment type="catalytic activity">
    <reaction evidence="6">
        <text>3-phenylpyruvate = enol-phenylpyruvate</text>
        <dbReference type="Rhea" id="RHEA:17097"/>
        <dbReference type="ChEBI" id="CHEBI:16815"/>
        <dbReference type="ChEBI" id="CHEBI:18005"/>
        <dbReference type="EC" id="5.3.2.1"/>
    </reaction>
</comment>
<comment type="similarity">
    <text evidence="2">Belongs to the MIF family.</text>
</comment>
<evidence type="ECO:0000256" key="10">
    <source>
        <dbReference type="ARBA" id="ARBA00041631"/>
    </source>
</evidence>
<sequence length="191" mass="21630">MYAYVRELRGSSSNTRKQLKYEEAAQIRGSSSNTRKQLKYKEAAQVREIHEGHSIVRFVPVFNGAFTNSQYENTARYSALSFMKTVYLLILVESTLSQIEGAISDVLGKPPAYIMSNYDYQKNMRFSGTNEAYCFVRLTSIGGINKSNNSSLADKITNILVKSLKVKSRRVYIEFRDCPAYNFAFSGSLFG</sequence>
<evidence type="ECO:0000256" key="5">
    <source>
        <dbReference type="ARBA" id="ARBA00023235"/>
    </source>
</evidence>
<dbReference type="SUPFAM" id="SSF55331">
    <property type="entry name" value="Tautomerase/MIF"/>
    <property type="match status" value="1"/>
</dbReference>
<evidence type="ECO:0000313" key="13">
    <source>
        <dbReference type="EMBL" id="SBS98432.1"/>
    </source>
</evidence>
<dbReference type="Gene3D" id="3.30.429.10">
    <property type="entry name" value="Macrophage Migration Inhibitory Factor"/>
    <property type="match status" value="1"/>
</dbReference>
<dbReference type="GO" id="GO:0005615">
    <property type="term" value="C:extracellular space"/>
    <property type="evidence" value="ECO:0007669"/>
    <property type="project" value="UniProtKB-KW"/>
</dbReference>
<dbReference type="AlphaFoldDB" id="A0A1A8X2N3"/>
<dbReference type="EC" id="5.3.3.12" evidence="8"/>
<dbReference type="PANTHER" id="PTHR11954">
    <property type="entry name" value="D-DOPACHROME DECARBOXYLASE"/>
    <property type="match status" value="1"/>
</dbReference>
<evidence type="ECO:0000256" key="12">
    <source>
        <dbReference type="ARBA" id="ARBA00042730"/>
    </source>
</evidence>
<organism evidence="13 14">
    <name type="scientific">Plasmodium ovale curtisi</name>
    <dbReference type="NCBI Taxonomy" id="864141"/>
    <lineage>
        <taxon>Eukaryota</taxon>
        <taxon>Sar</taxon>
        <taxon>Alveolata</taxon>
        <taxon>Apicomplexa</taxon>
        <taxon>Aconoidasida</taxon>
        <taxon>Haemosporida</taxon>
        <taxon>Plasmodiidae</taxon>
        <taxon>Plasmodium</taxon>
        <taxon>Plasmodium (Plasmodium)</taxon>
    </lineage>
</organism>
<dbReference type="InterPro" id="IPR001398">
    <property type="entry name" value="Macrophage_inhib_fac"/>
</dbReference>
<dbReference type="PANTHER" id="PTHR11954:SF6">
    <property type="entry name" value="MACROPHAGE MIGRATION INHIBITORY FACTOR"/>
    <property type="match status" value="1"/>
</dbReference>
<protein>
    <recommendedName>
        <fullName evidence="12">L-dopachrome isomerase</fullName>
        <ecNumber evidence="9">5.3.2.1</ecNumber>
        <ecNumber evidence="8">5.3.3.12</ecNumber>
    </recommendedName>
    <alternativeName>
        <fullName evidence="10">L-dopachrome tautomerase</fullName>
    </alternativeName>
    <alternativeName>
        <fullName evidence="11">Phenylpyruvate tautomerase</fullName>
    </alternativeName>
</protein>
<comment type="catalytic activity">
    <reaction evidence="7">
        <text>L-dopachrome = 5,6-dihydroxyindole-2-carboxylate</text>
        <dbReference type="Rhea" id="RHEA:13041"/>
        <dbReference type="ChEBI" id="CHEBI:16875"/>
        <dbReference type="ChEBI" id="CHEBI:57509"/>
        <dbReference type="EC" id="5.3.3.12"/>
    </reaction>
</comment>
<evidence type="ECO:0000256" key="4">
    <source>
        <dbReference type="ARBA" id="ARBA00022525"/>
    </source>
</evidence>
<evidence type="ECO:0000313" key="14">
    <source>
        <dbReference type="Proteomes" id="UP000078546"/>
    </source>
</evidence>
<evidence type="ECO:0000256" key="9">
    <source>
        <dbReference type="ARBA" id="ARBA00039086"/>
    </source>
</evidence>
<gene>
    <name evidence="13" type="ORF">POVCU1_046100</name>
</gene>
<dbReference type="Proteomes" id="UP000078546">
    <property type="component" value="Unassembled WGS sequence"/>
</dbReference>
<reference evidence="14" key="1">
    <citation type="submission" date="2016-05" db="EMBL/GenBank/DDBJ databases">
        <authorList>
            <person name="Naeem Raeece"/>
        </authorList>
    </citation>
    <scope>NUCLEOTIDE SEQUENCE [LARGE SCALE GENOMIC DNA]</scope>
</reference>
<dbReference type="EMBL" id="FLQV01000840">
    <property type="protein sequence ID" value="SBS98432.1"/>
    <property type="molecule type" value="Genomic_DNA"/>
</dbReference>
<evidence type="ECO:0000256" key="2">
    <source>
        <dbReference type="ARBA" id="ARBA00005851"/>
    </source>
</evidence>
<keyword evidence="4" id="KW-0964">Secreted</keyword>
<dbReference type="GO" id="GO:0004167">
    <property type="term" value="F:dopachrome isomerase activity"/>
    <property type="evidence" value="ECO:0007669"/>
    <property type="project" value="UniProtKB-EC"/>
</dbReference>
<evidence type="ECO:0000256" key="6">
    <source>
        <dbReference type="ARBA" id="ARBA00036735"/>
    </source>
</evidence>
<keyword evidence="3" id="KW-0202">Cytokine</keyword>
<dbReference type="InterPro" id="IPR014347">
    <property type="entry name" value="Tautomerase/MIF_sf"/>
</dbReference>
<evidence type="ECO:0000256" key="3">
    <source>
        <dbReference type="ARBA" id="ARBA00022514"/>
    </source>
</evidence>